<dbReference type="CDD" id="cd00038">
    <property type="entry name" value="CAP_ED"/>
    <property type="match status" value="1"/>
</dbReference>
<evidence type="ECO:0000256" key="2">
    <source>
        <dbReference type="ARBA" id="ARBA00023125"/>
    </source>
</evidence>
<dbReference type="PANTHER" id="PTHR24567:SF26">
    <property type="entry name" value="REGULATORY PROTEIN YEIL"/>
    <property type="match status" value="1"/>
</dbReference>
<dbReference type="InterPro" id="IPR050397">
    <property type="entry name" value="Env_Response_Regulators"/>
</dbReference>
<keyword evidence="2" id="KW-0238">DNA-binding</keyword>
<dbReference type="PROSITE" id="PS50042">
    <property type="entry name" value="CNMP_BINDING_3"/>
    <property type="match status" value="1"/>
</dbReference>
<sequence>MFFYDIMPGRVKEKLETKIYNPNETILFAGRENNYIYFLMEGTAEAYIQSPHGTFATLHLYEKGSFFGEIEPFYDGRKPVEITAVTSCIAKRLYKTDFLSWLQSDFEATKFLIKELANKLIINAELVEHLLSLTVKERLLRSILIHSRRGTLQNLTKANLSKEINTPIRSLNRAISTCENEGIVSYSNNTFLIKDMTQLQKSVPYL</sequence>
<dbReference type="PROSITE" id="PS51063">
    <property type="entry name" value="HTH_CRP_2"/>
    <property type="match status" value="1"/>
</dbReference>
<dbReference type="GO" id="GO:0005829">
    <property type="term" value="C:cytosol"/>
    <property type="evidence" value="ECO:0007669"/>
    <property type="project" value="TreeGrafter"/>
</dbReference>
<feature type="domain" description="Cyclic nucleotide-binding" evidence="4">
    <location>
        <begin position="10"/>
        <end position="119"/>
    </location>
</feature>
<accession>A0A482PBV5</accession>
<dbReference type="Pfam" id="PF13545">
    <property type="entry name" value="HTH_Crp_2"/>
    <property type="match status" value="1"/>
</dbReference>
<dbReference type="GO" id="GO:0003677">
    <property type="term" value="F:DNA binding"/>
    <property type="evidence" value="ECO:0007669"/>
    <property type="project" value="UniProtKB-KW"/>
</dbReference>
<dbReference type="RefSeq" id="WP_012905362.1">
    <property type="nucleotide sequence ID" value="NZ_CAJTBI010000027.1"/>
</dbReference>
<keyword evidence="3" id="KW-0804">Transcription</keyword>
<reference evidence="6" key="1">
    <citation type="submission" date="2019-03" db="EMBL/GenBank/DDBJ databases">
        <title>Complete genome sequence of enteropathogenic Citrobacter rodentium strain DBS100.</title>
        <authorList>
            <person name="Popov G."/>
            <person name="Fiebig A."/>
            <person name="Shideler S."/>
            <person name="Coombes B."/>
            <person name="Savchenko A."/>
        </authorList>
    </citation>
    <scope>NUCLEOTIDE SEQUENCE</scope>
    <source>
        <strain evidence="6">DBS100</strain>
    </source>
</reference>
<protein>
    <submittedName>
        <fullName evidence="6">Crp/Fnr family transcriptional regulator</fullName>
    </submittedName>
</protein>
<proteinExistence type="predicted"/>
<name>A0A482PBV5_CITRO</name>
<feature type="domain" description="HTH crp-type" evidence="5">
    <location>
        <begin position="133"/>
        <end position="197"/>
    </location>
</feature>
<dbReference type="InterPro" id="IPR014710">
    <property type="entry name" value="RmlC-like_jellyroll"/>
</dbReference>
<dbReference type="GO" id="GO:0003700">
    <property type="term" value="F:DNA-binding transcription factor activity"/>
    <property type="evidence" value="ECO:0007669"/>
    <property type="project" value="TreeGrafter"/>
</dbReference>
<dbReference type="AlphaFoldDB" id="A0A482PBV5"/>
<dbReference type="InterPro" id="IPR036390">
    <property type="entry name" value="WH_DNA-bd_sf"/>
</dbReference>
<evidence type="ECO:0000256" key="1">
    <source>
        <dbReference type="ARBA" id="ARBA00023015"/>
    </source>
</evidence>
<dbReference type="PANTHER" id="PTHR24567">
    <property type="entry name" value="CRP FAMILY TRANSCRIPTIONAL REGULATORY PROTEIN"/>
    <property type="match status" value="1"/>
</dbReference>
<evidence type="ECO:0000259" key="4">
    <source>
        <dbReference type="PROSITE" id="PS50042"/>
    </source>
</evidence>
<dbReference type="InterPro" id="IPR000595">
    <property type="entry name" value="cNMP-bd_dom"/>
</dbReference>
<dbReference type="EMBL" id="CP038008">
    <property type="protein sequence ID" value="QBY27688.1"/>
    <property type="molecule type" value="Genomic_DNA"/>
</dbReference>
<keyword evidence="1" id="KW-0805">Transcription regulation</keyword>
<dbReference type="InterPro" id="IPR018490">
    <property type="entry name" value="cNMP-bd_dom_sf"/>
</dbReference>
<gene>
    <name evidence="6" type="ORF">E2R62_01740</name>
</gene>
<organism evidence="6">
    <name type="scientific">Citrobacter rodentium</name>
    <dbReference type="NCBI Taxonomy" id="67825"/>
    <lineage>
        <taxon>Bacteria</taxon>
        <taxon>Pseudomonadati</taxon>
        <taxon>Pseudomonadota</taxon>
        <taxon>Gammaproteobacteria</taxon>
        <taxon>Enterobacterales</taxon>
        <taxon>Enterobacteriaceae</taxon>
        <taxon>Citrobacter</taxon>
    </lineage>
</organism>
<evidence type="ECO:0000313" key="6">
    <source>
        <dbReference type="EMBL" id="QBY27688.1"/>
    </source>
</evidence>
<dbReference type="SUPFAM" id="SSF51206">
    <property type="entry name" value="cAMP-binding domain-like"/>
    <property type="match status" value="1"/>
</dbReference>
<dbReference type="SMART" id="SM00100">
    <property type="entry name" value="cNMP"/>
    <property type="match status" value="1"/>
</dbReference>
<evidence type="ECO:0000256" key="3">
    <source>
        <dbReference type="ARBA" id="ARBA00023163"/>
    </source>
</evidence>
<dbReference type="Gene3D" id="2.60.120.10">
    <property type="entry name" value="Jelly Rolls"/>
    <property type="match status" value="1"/>
</dbReference>
<dbReference type="SUPFAM" id="SSF46785">
    <property type="entry name" value="Winged helix' DNA-binding domain"/>
    <property type="match status" value="1"/>
</dbReference>
<dbReference type="InterPro" id="IPR012318">
    <property type="entry name" value="HTH_CRP"/>
</dbReference>
<evidence type="ECO:0000259" key="5">
    <source>
        <dbReference type="PROSITE" id="PS51063"/>
    </source>
</evidence>
<dbReference type="Pfam" id="PF00027">
    <property type="entry name" value="cNMP_binding"/>
    <property type="match status" value="1"/>
</dbReference>